<comment type="function">
    <text evidence="11">DNA-dependent RNA polymerase catalyzes the transcription of DNA into RNA using the four ribonucleoside triphosphates as substrates.</text>
</comment>
<gene>
    <name evidence="13" type="ORF">HAN_2g213</name>
</gene>
<evidence type="ECO:0000259" key="12">
    <source>
        <dbReference type="SMART" id="SM00663"/>
    </source>
</evidence>
<dbReference type="CDD" id="cd02735">
    <property type="entry name" value="RNAP_I_Rpa1_C"/>
    <property type="match status" value="1"/>
</dbReference>
<evidence type="ECO:0000256" key="11">
    <source>
        <dbReference type="RuleBase" id="RU004279"/>
    </source>
</evidence>
<feature type="domain" description="RNA polymerase N-terminal" evidence="12">
    <location>
        <begin position="325"/>
        <end position="641"/>
    </location>
</feature>
<accession>A9BKN5</accession>
<protein>
    <recommendedName>
        <fullName evidence="11">DNA-directed RNA polymerase subunit</fullName>
        <ecNumber evidence="11">2.7.7.6</ecNumber>
    </recommendedName>
</protein>
<proteinExistence type="inferred from homology"/>
<dbReference type="Pfam" id="PF04997">
    <property type="entry name" value="RNA_pol_Rpb1_1"/>
    <property type="match status" value="1"/>
</dbReference>
<keyword evidence="8" id="KW-0460">Magnesium</keyword>
<dbReference type="PANTHER" id="PTHR19376:SF11">
    <property type="entry name" value="DNA-DIRECTED RNA POLYMERASE I SUBUNIT RPA1"/>
    <property type="match status" value="1"/>
</dbReference>
<dbReference type="GeneID" id="5739705"/>
<evidence type="ECO:0000256" key="10">
    <source>
        <dbReference type="ARBA" id="ARBA00023242"/>
    </source>
</evidence>
<dbReference type="Gene3D" id="1.10.274.100">
    <property type="entry name" value="RNA polymerase Rpb1, domain 3"/>
    <property type="match status" value="1"/>
</dbReference>
<evidence type="ECO:0000256" key="7">
    <source>
        <dbReference type="ARBA" id="ARBA00022833"/>
    </source>
</evidence>
<dbReference type="GO" id="GO:0005736">
    <property type="term" value="C:RNA polymerase I complex"/>
    <property type="evidence" value="ECO:0007669"/>
    <property type="project" value="UniProtKB-ARBA"/>
</dbReference>
<dbReference type="GO" id="GO:0046872">
    <property type="term" value="F:metal ion binding"/>
    <property type="evidence" value="ECO:0007669"/>
    <property type="project" value="UniProtKB-KW"/>
</dbReference>
<keyword evidence="4 11" id="KW-0808">Transferase</keyword>
<dbReference type="Pfam" id="PF04983">
    <property type="entry name" value="RNA_pol_Rpb1_3"/>
    <property type="match status" value="1"/>
</dbReference>
<geneLocation type="nucleomorph" evidence="13"/>
<keyword evidence="3 11" id="KW-0240">DNA-directed RNA polymerase</keyword>
<dbReference type="Pfam" id="PF04998">
    <property type="entry name" value="RNA_pol_Rpb1_5"/>
    <property type="match status" value="1"/>
</dbReference>
<reference evidence="13 14" key="1">
    <citation type="journal article" date="2007" name="Proc. Natl. Acad. Sci. U.S.A.">
        <title>Nucleomorph genome of Hemiselmis andersenii reveals complete intron loss and compaction as a driver of protein structure and function.</title>
        <authorList>
            <person name="Lane C.E."/>
            <person name="van den Heuvel K."/>
            <person name="Kozera C."/>
            <person name="Curtis B.A."/>
            <person name="Parsons B.J."/>
            <person name="Bowman S."/>
            <person name="Archibald J.M."/>
        </authorList>
    </citation>
    <scope>NUCLEOTIDE SEQUENCE [LARGE SCALE GENOMIC DNA]</scope>
    <source>
        <strain evidence="13 14">CCMP644</strain>
    </source>
</reference>
<keyword evidence="7" id="KW-0862">Zinc</keyword>
<dbReference type="CDD" id="cd01435">
    <property type="entry name" value="RNAP_I_RPA1_N"/>
    <property type="match status" value="1"/>
</dbReference>
<evidence type="ECO:0000256" key="5">
    <source>
        <dbReference type="ARBA" id="ARBA00022695"/>
    </source>
</evidence>
<dbReference type="GO" id="GO:0006351">
    <property type="term" value="P:DNA-templated transcription"/>
    <property type="evidence" value="ECO:0007669"/>
    <property type="project" value="InterPro"/>
</dbReference>
<dbReference type="InterPro" id="IPR045867">
    <property type="entry name" value="DNA-dir_RpoC_beta_prime"/>
</dbReference>
<keyword evidence="6" id="KW-0479">Metal-binding</keyword>
<dbReference type="Gene3D" id="1.10.132.30">
    <property type="match status" value="1"/>
</dbReference>
<dbReference type="InterPro" id="IPR038120">
    <property type="entry name" value="Rpb1_funnel_sf"/>
</dbReference>
<dbReference type="InterPro" id="IPR007083">
    <property type="entry name" value="RNA_pol_Rpb1_4"/>
</dbReference>
<evidence type="ECO:0000256" key="8">
    <source>
        <dbReference type="ARBA" id="ARBA00022842"/>
    </source>
</evidence>
<dbReference type="InterPro" id="IPR044893">
    <property type="entry name" value="RNA_pol_Rpb1_clamp_domain"/>
</dbReference>
<comment type="catalytic activity">
    <reaction evidence="11">
        <text>RNA(n) + a ribonucleoside 5'-triphosphate = RNA(n+1) + diphosphate</text>
        <dbReference type="Rhea" id="RHEA:21248"/>
        <dbReference type="Rhea" id="RHEA-COMP:14527"/>
        <dbReference type="Rhea" id="RHEA-COMP:17342"/>
        <dbReference type="ChEBI" id="CHEBI:33019"/>
        <dbReference type="ChEBI" id="CHEBI:61557"/>
        <dbReference type="ChEBI" id="CHEBI:140395"/>
        <dbReference type="EC" id="2.7.7.6"/>
    </reaction>
</comment>
<dbReference type="PANTHER" id="PTHR19376">
    <property type="entry name" value="DNA-DIRECTED RNA POLYMERASE"/>
    <property type="match status" value="1"/>
</dbReference>
<dbReference type="Gene3D" id="6.10.250.2940">
    <property type="match status" value="1"/>
</dbReference>
<dbReference type="Gene3D" id="2.40.40.20">
    <property type="match status" value="1"/>
</dbReference>
<evidence type="ECO:0000256" key="4">
    <source>
        <dbReference type="ARBA" id="ARBA00022679"/>
    </source>
</evidence>
<evidence type="ECO:0000313" key="13">
    <source>
        <dbReference type="EMBL" id="ABW98040.1"/>
    </source>
</evidence>
<sequence>MDVCFGNSKLIDTCVEPYAISFSFYSKKEIHHLSLVEIICPIFFDKKGFSILGGLCDLRMGVTSKKDVCVSCRGNYLTCPGHFGHVDLIIPIKNPMLKNLFVNILKAKCNYCNLFRISNWRTKLFFFKFFHLDWVLFLKKKLQKKFQVFKKFFEFKGKNSEKSFFYKLNFIKKITNQLKKAAQIENFPKISKVENRKRGKFWAFSINFFLKISLNQKSCQKCKKKALTIFPFQGNLKIILKCYFEIEKKIRLFKKEKKISRKNALNFCEEKFFEIFSKEDYEKEIKEFQIKKNIDDLWRYEKDFCELIWGSLGNSKRFQKENNSEIFFISTLLVPPTRFRPVYISKMGKKKTQTKTNPQNFYFLKILKINQQLLMTIGFKKKKKEEWSKIFFQYEKTIISMFDNSIYPSEKQSILPSGIKQQLEKKFGIFRMYIMGKRVCHSARTIITPDPFLLSFEVGIPKNFAFKLTSFPPVNFFNFPKKKQKLDKRWIESLFGKKFLIKPSEKFPNFFKLFKICQKYQECFFQKNPKKYGISRSETMISEKDFVLLNRQPSLHRASLMSHSIKIIPRNKCIKIHYSNCNSYNADFDGDEMNMHFSQNDLARSESLVLSSAFHHSKIPTQKTIMRSLIQDSIIASVFLTKKDTFFSQNNLFQILGFLEKPKKSFENLFFPSILKPKILWTGKQLIFILSTLFFKKNWLISLESRSKLTKLFYGLDETKILIRKGELLRGILDASQIGKNKHGLLHAFNEIYGNYVSDLFLSCFGKISIFFQRYHGFSVGIEELILKKKIDYNRLKTFRKEKLLFKIYLKKTLSKNGLFLNLYDQKKNRLNLQFKILAFFCTLNPLFESFIRSLRIILGVISSNILENLIIGGLQKAPQINGFSKMTNSGAKGTSLNIFQICSSLGQTELEGEFFHFGPGGKNLPTFPPFDLSARANGFIFQRFLTGIPQPEYFFHCMAGREGLLDTSIKTSQSGYVQRSLVKHLESLKVSYDKTVRFSNGSISQLIYSKNGTYSCGFDFEYFLPWFFQNFQKKRDFNPKNFQFCISSKSKKIKRRKKSPTKKFFTINNRFLNLKNLFEFRKIVDRFVLSKRVSFFDKMFFSEEKKFLKLFFSNLVEPGDPVGIIASQSIGEPCTQMTLNTFHFAGKLVSKNNLGIPRLREILLTASQFPKNPTMSVYFKKNLSSSIYTFMEKRLRPIFFYDLIETIHSFVEKIKNNNFINFRIRLASKNFFKHQLGLQLPFLLKKIKMYFKKIYLKFFKEKFISLNRRKTEIFFFRKPETLYDLWKENIFEKSKTAYLKVKKIQIKKKLFEYKIKKKKEEIFELFKEKMIGFNYCLRDIPMIKNGFIDYKKKIIHTDGVNFFFFWKNGDLVDLKKIFTNDIYALMNRYGIEAARETLVRELNTIFQIQSILINYHHLDLISDYITRLGNFRPFSRKGICEESPLQKITYETALEFLINFSLNKQIDFLDSASGSISLGKICKMGTGTFDIISRR</sequence>
<name>A9BKN5_HEMAN</name>
<evidence type="ECO:0000256" key="9">
    <source>
        <dbReference type="ARBA" id="ARBA00023163"/>
    </source>
</evidence>
<dbReference type="GO" id="GO:0003899">
    <property type="term" value="F:DNA-directed RNA polymerase activity"/>
    <property type="evidence" value="ECO:0007669"/>
    <property type="project" value="UniProtKB-EC"/>
</dbReference>
<dbReference type="EMBL" id="CP000882">
    <property type="protein sequence ID" value="ABW98040.1"/>
    <property type="molecule type" value="Genomic_DNA"/>
</dbReference>
<evidence type="ECO:0000313" key="14">
    <source>
        <dbReference type="Proteomes" id="UP000243127"/>
    </source>
</evidence>
<organism evidence="13 14">
    <name type="scientific">Hemiselmis andersenii</name>
    <name type="common">Cryptophyte alga</name>
    <dbReference type="NCBI Taxonomy" id="464988"/>
    <lineage>
        <taxon>Eukaryota</taxon>
        <taxon>Cryptophyceae</taxon>
        <taxon>Cryptomonadales</taxon>
        <taxon>Hemiselmidaceae</taxon>
        <taxon>Hemiselmis</taxon>
    </lineage>
</organism>
<comment type="similarity">
    <text evidence="2 11">Belongs to the RNA polymerase beta' chain family.</text>
</comment>
<evidence type="ECO:0000256" key="6">
    <source>
        <dbReference type="ARBA" id="ARBA00022723"/>
    </source>
</evidence>
<dbReference type="SUPFAM" id="SSF64484">
    <property type="entry name" value="beta and beta-prime subunits of DNA dependent RNA-polymerase"/>
    <property type="match status" value="1"/>
</dbReference>
<evidence type="ECO:0000256" key="2">
    <source>
        <dbReference type="ARBA" id="ARBA00006460"/>
    </source>
</evidence>
<dbReference type="SMART" id="SM00663">
    <property type="entry name" value="RPOLA_N"/>
    <property type="match status" value="1"/>
</dbReference>
<dbReference type="InterPro" id="IPR007080">
    <property type="entry name" value="RNA_pol_Rpb1_1"/>
</dbReference>
<evidence type="ECO:0000256" key="3">
    <source>
        <dbReference type="ARBA" id="ARBA00022478"/>
    </source>
</evidence>
<keyword evidence="9 11" id="KW-0804">Transcription</keyword>
<keyword evidence="13" id="KW-0542">Nucleomorph</keyword>
<keyword evidence="5 11" id="KW-0548">Nucleotidyltransferase</keyword>
<dbReference type="Pfam" id="PF05000">
    <property type="entry name" value="RNA_pol_Rpb1_4"/>
    <property type="match status" value="1"/>
</dbReference>
<comment type="subcellular location">
    <subcellularLocation>
        <location evidence="1">Nucleus</location>
    </subcellularLocation>
</comment>
<dbReference type="EC" id="2.7.7.6" evidence="11"/>
<dbReference type="Proteomes" id="UP000243127">
    <property type="component" value="Nucleomorph 2"/>
</dbReference>
<dbReference type="InterPro" id="IPR000722">
    <property type="entry name" value="RNA_pol_asu"/>
</dbReference>
<dbReference type="InterPro" id="IPR042102">
    <property type="entry name" value="RNA_pol_Rpb1_3_sf"/>
</dbReference>
<keyword evidence="10" id="KW-0539">Nucleus</keyword>
<dbReference type="InterPro" id="IPR007081">
    <property type="entry name" value="RNA_pol_Rpb1_5"/>
</dbReference>
<dbReference type="InterPro" id="IPR015699">
    <property type="entry name" value="DNA-dir_RNA_pol1_lsu_N"/>
</dbReference>
<dbReference type="InterPro" id="IPR007066">
    <property type="entry name" value="RNA_pol_Rpb1_3"/>
</dbReference>
<dbReference type="InterPro" id="IPR047107">
    <property type="entry name" value="DNA-dir_RNA_pol1_lsu_C"/>
</dbReference>
<dbReference type="InterPro" id="IPR006592">
    <property type="entry name" value="RNA_pol_N"/>
</dbReference>
<dbReference type="Gene3D" id="4.10.860.120">
    <property type="entry name" value="RNA polymerase II, clamp domain"/>
    <property type="match status" value="1"/>
</dbReference>
<dbReference type="Pfam" id="PF00623">
    <property type="entry name" value="RNA_pol_Rpb1_2"/>
    <property type="match status" value="1"/>
</dbReference>
<dbReference type="RefSeq" id="XP_001712365.1">
    <property type="nucleotide sequence ID" value="XM_001712313.1"/>
</dbReference>
<dbReference type="GO" id="GO:0003677">
    <property type="term" value="F:DNA binding"/>
    <property type="evidence" value="ECO:0007669"/>
    <property type="project" value="InterPro"/>
</dbReference>
<dbReference type="Gene3D" id="3.30.1490.180">
    <property type="entry name" value="RNA polymerase ii"/>
    <property type="match status" value="1"/>
</dbReference>
<evidence type="ECO:0000256" key="1">
    <source>
        <dbReference type="ARBA" id="ARBA00004123"/>
    </source>
</evidence>